<dbReference type="WBParaSite" id="PSAMB.scaffold1990size26208.g15924.t1">
    <property type="protein sequence ID" value="PSAMB.scaffold1990size26208.g15924.t1"/>
    <property type="gene ID" value="PSAMB.scaffold1990size26208.g15924"/>
</dbReference>
<proteinExistence type="predicted"/>
<sequence length="165" mass="19276">MIRQPAVGCSVLGNRLQRICVRCFATKPPENRPSLSESKFSESKAFRGGRAKDATPLSRIPDLGDYYDTINYRRKKNISLLVSVMAFMIYFFILREENDLDETINQPPWVMVPRLERDVIRRKIARARLAGENTTDLEKELASLDKKEERLKEQWRLQGEQRTSW</sequence>
<keyword evidence="3" id="KW-1185">Reference proteome</keyword>
<keyword evidence="2" id="KW-0472">Membrane</keyword>
<organism evidence="3 4">
    <name type="scientific">Plectus sambesii</name>
    <dbReference type="NCBI Taxonomy" id="2011161"/>
    <lineage>
        <taxon>Eukaryota</taxon>
        <taxon>Metazoa</taxon>
        <taxon>Ecdysozoa</taxon>
        <taxon>Nematoda</taxon>
        <taxon>Chromadorea</taxon>
        <taxon>Plectida</taxon>
        <taxon>Plectina</taxon>
        <taxon>Plectoidea</taxon>
        <taxon>Plectidae</taxon>
        <taxon>Plectus</taxon>
    </lineage>
</organism>
<reference evidence="4" key="1">
    <citation type="submission" date="2022-11" db="UniProtKB">
        <authorList>
            <consortium name="WormBaseParasite"/>
        </authorList>
    </citation>
    <scope>IDENTIFICATION</scope>
</reference>
<evidence type="ECO:0000313" key="3">
    <source>
        <dbReference type="Proteomes" id="UP000887566"/>
    </source>
</evidence>
<dbReference type="Proteomes" id="UP000887566">
    <property type="component" value="Unplaced"/>
</dbReference>
<dbReference type="AlphaFoldDB" id="A0A914VI74"/>
<feature type="compositionally biased region" description="Basic and acidic residues" evidence="1">
    <location>
        <begin position="39"/>
        <end position="53"/>
    </location>
</feature>
<dbReference type="Pfam" id="PF15013">
    <property type="entry name" value="CCSMST1"/>
    <property type="match status" value="1"/>
</dbReference>
<evidence type="ECO:0000256" key="2">
    <source>
        <dbReference type="SAM" id="Phobius"/>
    </source>
</evidence>
<evidence type="ECO:0000256" key="1">
    <source>
        <dbReference type="SAM" id="MobiDB-lite"/>
    </source>
</evidence>
<name>A0A914VI74_9BILA</name>
<feature type="region of interest" description="Disordered" evidence="1">
    <location>
        <begin position="29"/>
        <end position="53"/>
    </location>
</feature>
<feature type="transmembrane region" description="Helical" evidence="2">
    <location>
        <begin position="78"/>
        <end position="94"/>
    </location>
</feature>
<evidence type="ECO:0000313" key="4">
    <source>
        <dbReference type="WBParaSite" id="PSAMB.scaffold1990size26208.g15924.t1"/>
    </source>
</evidence>
<accession>A0A914VI74</accession>
<protein>
    <submittedName>
        <fullName evidence="4">Uncharacterized protein</fullName>
    </submittedName>
</protein>
<keyword evidence="2" id="KW-0812">Transmembrane</keyword>
<dbReference type="InterPro" id="IPR029160">
    <property type="entry name" value="UQCC4"/>
</dbReference>
<keyword evidence="2" id="KW-1133">Transmembrane helix</keyword>